<dbReference type="AlphaFoldDB" id="A0A9X2D142"/>
<name>A0A9X2D142_9GAMM</name>
<evidence type="ECO:0000313" key="3">
    <source>
        <dbReference type="EMBL" id="MCL9684392.1"/>
    </source>
</evidence>
<evidence type="ECO:0000313" key="4">
    <source>
        <dbReference type="Proteomes" id="UP001139721"/>
    </source>
</evidence>
<protein>
    <submittedName>
        <fullName evidence="3">Uncharacterized protein</fullName>
    </submittedName>
</protein>
<sequence length="518" mass="57630">MGNLTPFQSVLHFFSNSAKEEYRKSLIADQEFLKNLEKKLGQRIINDNYEALSEDIKLIENYLASNKQTLIKDSLIFVLDDLKDIDNKITKINKSSVEEDYSKVDEIQTKDSLTSNDYARFQTPEYRIAEINQGKLPKLGTSRGECYGFTYAMVDPKFSPYKNQAVKIDLTKEVHNYQKSQLDREKDQKTVKRTRLTREYFCPDYQQQAQQILDVAKENKGGELQLTRRSSMIGHACYVSVQDDGGIRYMDPNHGAYLFQSPKDFIDFYVAASKNDKEAGVDFRFYSLSELNYDEKETLAESKTWQGVIRSFLTGSKYNDNNSLSSRVTSGIYTALGAGVGAGAGAAFGAAIGSVFPIIGTAVGAIIGAVLGTLIGGGAGWSLNTFAQRNGHYGILSIPHLIQDNWHSFKENPLSFFSPFPSKANDSVAAATDVSFFSSSSKILSHLSPNSPPQKFVVTEELISAERNKNKEETQLKAATLASSVDESHFNLKSSGADEQQIETSLPDPFCTRPKLPH</sequence>
<keyword evidence="2" id="KW-0472">Membrane</keyword>
<evidence type="ECO:0000256" key="2">
    <source>
        <dbReference type="SAM" id="Phobius"/>
    </source>
</evidence>
<feature type="transmembrane region" description="Helical" evidence="2">
    <location>
        <begin position="332"/>
        <end position="352"/>
    </location>
</feature>
<keyword evidence="2" id="KW-1133">Transmembrane helix</keyword>
<proteinExistence type="predicted"/>
<keyword evidence="4" id="KW-1185">Reference proteome</keyword>
<feature type="compositionally biased region" description="Polar residues" evidence="1">
    <location>
        <begin position="489"/>
        <end position="504"/>
    </location>
</feature>
<gene>
    <name evidence="3" type="ORF">LOX96_09825</name>
</gene>
<dbReference type="EMBL" id="JAJKBJ010000010">
    <property type="protein sequence ID" value="MCL9684392.1"/>
    <property type="molecule type" value="Genomic_DNA"/>
</dbReference>
<accession>A0A9X2D142</accession>
<dbReference type="RefSeq" id="WP_250421727.1">
    <property type="nucleotide sequence ID" value="NZ_JAJKBJ010000010.1"/>
</dbReference>
<organism evidence="3 4">
    <name type="scientific">Legionella maioricensis</name>
    <dbReference type="NCBI Taxonomy" id="2896528"/>
    <lineage>
        <taxon>Bacteria</taxon>
        <taxon>Pseudomonadati</taxon>
        <taxon>Pseudomonadota</taxon>
        <taxon>Gammaproteobacteria</taxon>
        <taxon>Legionellales</taxon>
        <taxon>Legionellaceae</taxon>
        <taxon>Legionella</taxon>
    </lineage>
</organism>
<dbReference type="Proteomes" id="UP001139721">
    <property type="component" value="Unassembled WGS sequence"/>
</dbReference>
<evidence type="ECO:0000256" key="1">
    <source>
        <dbReference type="SAM" id="MobiDB-lite"/>
    </source>
</evidence>
<feature type="region of interest" description="Disordered" evidence="1">
    <location>
        <begin position="489"/>
        <end position="518"/>
    </location>
</feature>
<feature type="transmembrane region" description="Helical" evidence="2">
    <location>
        <begin position="358"/>
        <end position="383"/>
    </location>
</feature>
<reference evidence="3" key="1">
    <citation type="submission" date="2021-11" db="EMBL/GenBank/DDBJ databases">
        <title>Legionella maioricencis sp. nov., a new species isolated from hot water samples in Mallorca.</title>
        <authorList>
            <person name="Crespi S."/>
            <person name="Drasar V."/>
            <person name="Salva-Serra F."/>
            <person name="Jaen-Luchoro D."/>
            <person name="Pineiro-Iglesias B."/>
            <person name="Aliaga F."/>
            <person name="Fernandez-Juarez V."/>
            <person name="Coll G."/>
            <person name="Moore E.R.B."/>
            <person name="Bennasar-Figueras A."/>
        </authorList>
    </citation>
    <scope>NUCLEOTIDE SEQUENCE</scope>
    <source>
        <strain evidence="3">HCPI-6</strain>
    </source>
</reference>
<comment type="caution">
    <text evidence="3">The sequence shown here is derived from an EMBL/GenBank/DDBJ whole genome shotgun (WGS) entry which is preliminary data.</text>
</comment>
<keyword evidence="2" id="KW-0812">Transmembrane</keyword>